<dbReference type="GeneID" id="98063681"/>
<keyword evidence="2" id="KW-1185">Reference proteome</keyword>
<name>A0A2K9P1D8_9FIRM</name>
<sequence>MAHKNFEDFKEAVTEHYNNIEFPAGAIGELSETIVNMSAKITLEVLQQYHKEFIEKSN</sequence>
<dbReference type="EMBL" id="CP020991">
    <property type="protein sequence ID" value="AUO19071.1"/>
    <property type="molecule type" value="Genomic_DNA"/>
</dbReference>
<dbReference type="AlphaFoldDB" id="A0A2K9P1D8"/>
<proteinExistence type="predicted"/>
<dbReference type="RefSeq" id="WP_158648915.1">
    <property type="nucleotide sequence ID" value="NZ_CP020991.1"/>
</dbReference>
<organism evidence="1 2">
    <name type="scientific">Monoglobus pectinilyticus</name>
    <dbReference type="NCBI Taxonomy" id="1981510"/>
    <lineage>
        <taxon>Bacteria</taxon>
        <taxon>Bacillati</taxon>
        <taxon>Bacillota</taxon>
        <taxon>Clostridia</taxon>
        <taxon>Monoglobales</taxon>
        <taxon>Monoglobaceae</taxon>
        <taxon>Monoglobus</taxon>
    </lineage>
</organism>
<dbReference type="Proteomes" id="UP000235589">
    <property type="component" value="Chromosome"/>
</dbReference>
<reference evidence="1 2" key="1">
    <citation type="submission" date="2017-04" db="EMBL/GenBank/DDBJ databases">
        <title>Monoglobus pectinilyticus 14 draft genome.</title>
        <authorList>
            <person name="Kim C."/>
            <person name="Rosendale D.I."/>
            <person name="Kelly W.J."/>
            <person name="Tannock G.W."/>
            <person name="Patchett M.L."/>
            <person name="Jordens J.Z."/>
        </authorList>
    </citation>
    <scope>NUCLEOTIDE SEQUENCE [LARGE SCALE GENOMIC DNA]</scope>
    <source>
        <strain evidence="1 2">14</strain>
    </source>
</reference>
<gene>
    <name evidence="1" type="ORF">B9O19_00897</name>
</gene>
<protein>
    <submittedName>
        <fullName evidence="1">Uncharacterized protein</fullName>
    </submittedName>
</protein>
<accession>A0A2K9P1D8</accession>
<dbReference type="KEGG" id="mpec:B9O19_00897"/>
<evidence type="ECO:0000313" key="2">
    <source>
        <dbReference type="Proteomes" id="UP000235589"/>
    </source>
</evidence>
<evidence type="ECO:0000313" key="1">
    <source>
        <dbReference type="EMBL" id="AUO19071.1"/>
    </source>
</evidence>